<dbReference type="Proteomes" id="UP000236333">
    <property type="component" value="Unassembled WGS sequence"/>
</dbReference>
<comment type="subcellular location">
    <subcellularLocation>
        <location evidence="1 7">Endoplasmic reticulum membrane</location>
        <topology evidence="1 7">Single-pass type I membrane protein</topology>
    </subcellularLocation>
</comment>
<name>A0A2J7ZWD4_9CHLO</name>
<proteinExistence type="inferred from homology"/>
<evidence type="ECO:0000256" key="8">
    <source>
        <dbReference type="SAM" id="SignalP"/>
    </source>
</evidence>
<comment type="domain">
    <text evidence="7">Shows a remarkable charge distribution with the N-terminus being highly negatively charged, and the cytoplasmic C-terminus positively charged.</text>
</comment>
<accession>A0A2J7ZWD4</accession>
<feature type="chain" id="PRO_5014441015" description="Translocon-associated protein subunit alpha" evidence="8">
    <location>
        <begin position="25"/>
        <end position="243"/>
    </location>
</feature>
<dbReference type="InterPro" id="IPR005595">
    <property type="entry name" value="TRAP_alpha"/>
</dbReference>
<gene>
    <name evidence="9" type="ORF">TSOC_009231</name>
</gene>
<comment type="similarity">
    <text evidence="7">Belongs to the TRAP-alpha family.</text>
</comment>
<evidence type="ECO:0000256" key="7">
    <source>
        <dbReference type="RuleBase" id="RU368074"/>
    </source>
</evidence>
<dbReference type="EMBL" id="PGGS01000376">
    <property type="protein sequence ID" value="PNH04580.1"/>
    <property type="molecule type" value="Genomic_DNA"/>
</dbReference>
<feature type="transmembrane region" description="Helical" evidence="7">
    <location>
        <begin position="169"/>
        <end position="187"/>
    </location>
</feature>
<comment type="caution">
    <text evidence="9">The sequence shown here is derived from an EMBL/GenBank/DDBJ whole genome shotgun (WGS) entry which is preliminary data.</text>
</comment>
<protein>
    <recommendedName>
        <fullName evidence="7">Translocon-associated protein subunit alpha</fullName>
        <shortName evidence="7">TRAP-alpha</shortName>
    </recommendedName>
    <alternativeName>
        <fullName evidence="7">Signal sequence receptor subunit alpha</fullName>
    </alternativeName>
</protein>
<organism evidence="9 10">
    <name type="scientific">Tetrabaena socialis</name>
    <dbReference type="NCBI Taxonomy" id="47790"/>
    <lineage>
        <taxon>Eukaryota</taxon>
        <taxon>Viridiplantae</taxon>
        <taxon>Chlorophyta</taxon>
        <taxon>core chlorophytes</taxon>
        <taxon>Chlorophyceae</taxon>
        <taxon>CS clade</taxon>
        <taxon>Chlamydomonadales</taxon>
        <taxon>Tetrabaenaceae</taxon>
        <taxon>Tetrabaena</taxon>
    </lineage>
</organism>
<evidence type="ECO:0000313" key="10">
    <source>
        <dbReference type="Proteomes" id="UP000236333"/>
    </source>
</evidence>
<dbReference type="OrthoDB" id="1926781at2759"/>
<keyword evidence="4 7" id="KW-0256">Endoplasmic reticulum</keyword>
<comment type="subunit">
    <text evidence="7">Heterotetramer of TRAP-alpha, TRAP-beta, TRAP-delta and TRAP-gamma.</text>
</comment>
<dbReference type="AlphaFoldDB" id="A0A2J7ZWD4"/>
<keyword evidence="6 7" id="KW-0472">Membrane</keyword>
<evidence type="ECO:0000256" key="3">
    <source>
        <dbReference type="ARBA" id="ARBA00022729"/>
    </source>
</evidence>
<dbReference type="Pfam" id="PF03896">
    <property type="entry name" value="TRAP_alpha"/>
    <property type="match status" value="1"/>
</dbReference>
<keyword evidence="7" id="KW-0106">Calcium</keyword>
<feature type="signal peptide" evidence="8">
    <location>
        <begin position="1"/>
        <end position="24"/>
    </location>
</feature>
<sequence length="243" mass="27130">MGSVSRRGAVLLAACLAFGAFAAAQETPRSHPLTNLPASGEIATGVFFPDYPLSRHFPAGQPVKVVLGVHNDASEPYNVSAIMGSLNNAQQFGTYYWNFTQQLYFQIVEPSKELSVEYTFLPPKDLPPNDYQVALTVFYEAADGFKSTTFFNQTVTVIEMKQLIDWKLIFLYAIFIGLVFVGVFYVWSTVKDYPLYKTIFGKKTRKVEVSNADNDDDWVKGTPYDNFRKKKAAGGKATVKKAQ</sequence>
<keyword evidence="3 7" id="KW-0732">Signal</keyword>
<evidence type="ECO:0000256" key="4">
    <source>
        <dbReference type="ARBA" id="ARBA00022824"/>
    </source>
</evidence>
<comment type="function">
    <text evidence="7">TRAP proteins are part of a complex whose function is to bind calcium to the ER membrane and thereby regulate the retention of ER resident proteins. May be involved in the recycling of the translocation apparatus after completion of the translocation process or may function as a membrane-bound chaperone facilitating folding of translocated proteins.</text>
</comment>
<keyword evidence="5 7" id="KW-1133">Transmembrane helix</keyword>
<evidence type="ECO:0000256" key="1">
    <source>
        <dbReference type="ARBA" id="ARBA00004115"/>
    </source>
</evidence>
<reference evidence="9 10" key="1">
    <citation type="journal article" date="2017" name="Mol. Biol. Evol.">
        <title>The 4-celled Tetrabaena socialis nuclear genome reveals the essential components for genetic control of cell number at the origin of multicellularity in the volvocine lineage.</title>
        <authorList>
            <person name="Featherston J."/>
            <person name="Arakaki Y."/>
            <person name="Hanschen E.R."/>
            <person name="Ferris P.J."/>
            <person name="Michod R.E."/>
            <person name="Olson B.J.S.C."/>
            <person name="Nozaki H."/>
            <person name="Durand P.M."/>
        </authorList>
    </citation>
    <scope>NUCLEOTIDE SEQUENCE [LARGE SCALE GENOMIC DNA]</scope>
    <source>
        <strain evidence="9 10">NIES-571</strain>
    </source>
</reference>
<evidence type="ECO:0000256" key="5">
    <source>
        <dbReference type="ARBA" id="ARBA00022989"/>
    </source>
</evidence>
<evidence type="ECO:0000256" key="6">
    <source>
        <dbReference type="ARBA" id="ARBA00023136"/>
    </source>
</evidence>
<dbReference type="GO" id="GO:0005789">
    <property type="term" value="C:endoplasmic reticulum membrane"/>
    <property type="evidence" value="ECO:0007669"/>
    <property type="project" value="UniProtKB-SubCell"/>
</dbReference>
<keyword evidence="2 7" id="KW-0812">Transmembrane</keyword>
<evidence type="ECO:0000313" key="9">
    <source>
        <dbReference type="EMBL" id="PNH04580.1"/>
    </source>
</evidence>
<keyword evidence="10" id="KW-1185">Reference proteome</keyword>
<dbReference type="PANTHER" id="PTHR12924">
    <property type="entry name" value="TRANSLOCON-ASSOCIATED PROTEIN, ALPHA SUBUNIT"/>
    <property type="match status" value="1"/>
</dbReference>
<evidence type="ECO:0000256" key="2">
    <source>
        <dbReference type="ARBA" id="ARBA00022692"/>
    </source>
</evidence>
<dbReference type="PANTHER" id="PTHR12924:SF0">
    <property type="entry name" value="TRANSLOCON-ASSOCIATED PROTEIN SUBUNIT ALPHA"/>
    <property type="match status" value="1"/>
</dbReference>